<dbReference type="InterPro" id="IPR051451">
    <property type="entry name" value="PhoH2-like"/>
</dbReference>
<evidence type="ECO:0000256" key="1">
    <source>
        <dbReference type="ARBA" id="ARBA00010393"/>
    </source>
</evidence>
<dbReference type="InterPro" id="IPR027417">
    <property type="entry name" value="P-loop_NTPase"/>
</dbReference>
<sequence>MRKDDSSRYQTLPLPKKNTQKNGAKKIFVLDTNVLLHDPQCLHKFEENTLAIPVEVLEELDRKKSAPGELGYAARKVHRDLRRLFDEEALSTPEELKGRSSSTLSRDLPSGGRLIVVINDYLVNEEMNGEGMSLLRATLGDLDKMDNRILASVVFLKEVCADSRVILVTKDANMALKGIALGLEVQDYMNDKVRTAESSGCKTVQLDEEDYERFLEEHGVDLAPEKTSHLFINEYVYVAHGDFREPARYRGDGQLEALIVGSGIGIKIPKGIRISPLNEEQRMLMDALLDEDIKLVTCTGKAGTGKTLVSIAMALYQTLGEDNLYERVFITRPLVHIGKDTGALPGTLEEKMAPYIAPFYDNLEVLFSNRKVVKHEERGPDQAQLDKITSNRKRKKAMAKLAKQPQQSDQDEDEANGPRKPYQFLFDYGMVEVEAMTFIRGRSVANTIFIIDEAQNLTPHEAKTVVSRMAEGSKVILLGDPDQVDSMFLDATSNGLVHTAQRLKGTEITAHLELTTGVRSELADLAADLL</sequence>
<dbReference type="KEGG" id="caa:Caka_0844"/>
<feature type="domain" description="PIN" evidence="5">
    <location>
        <begin position="26"/>
        <end position="176"/>
    </location>
</feature>
<evidence type="ECO:0000259" key="5">
    <source>
        <dbReference type="SMART" id="SM00670"/>
    </source>
</evidence>
<accession>D5EQA0</accession>
<dbReference type="Pfam" id="PF02562">
    <property type="entry name" value="PhoH"/>
    <property type="match status" value="1"/>
</dbReference>
<evidence type="ECO:0000313" key="6">
    <source>
        <dbReference type="EMBL" id="ADE53868.1"/>
    </source>
</evidence>
<comment type="similarity">
    <text evidence="1">Belongs to the PhoH family.</text>
</comment>
<dbReference type="PANTHER" id="PTHR30473">
    <property type="entry name" value="PROTEIN PHOH"/>
    <property type="match status" value="1"/>
</dbReference>
<proteinExistence type="inferred from homology"/>
<dbReference type="HOGENOM" id="CLU_022283_2_1_0"/>
<keyword evidence="2" id="KW-0547">Nucleotide-binding</keyword>
<protein>
    <submittedName>
        <fullName evidence="6">PhoH family protein</fullName>
    </submittedName>
</protein>
<dbReference type="Gene3D" id="3.40.50.1010">
    <property type="entry name" value="5'-nuclease"/>
    <property type="match status" value="1"/>
</dbReference>
<dbReference type="Pfam" id="PF13638">
    <property type="entry name" value="PIN_4"/>
    <property type="match status" value="1"/>
</dbReference>
<dbReference type="SUPFAM" id="SSF52540">
    <property type="entry name" value="P-loop containing nucleoside triphosphate hydrolases"/>
    <property type="match status" value="1"/>
</dbReference>
<organism evidence="6 7">
    <name type="scientific">Coraliomargarita akajimensis (strain DSM 45221 / IAM 15411 / JCM 23193 / KCTC 12865 / 04OKA010-24)</name>
    <dbReference type="NCBI Taxonomy" id="583355"/>
    <lineage>
        <taxon>Bacteria</taxon>
        <taxon>Pseudomonadati</taxon>
        <taxon>Verrucomicrobiota</taxon>
        <taxon>Opitutia</taxon>
        <taxon>Puniceicoccales</taxon>
        <taxon>Coraliomargaritaceae</taxon>
        <taxon>Coraliomargarita</taxon>
    </lineage>
</organism>
<gene>
    <name evidence="6" type="ordered locus">Caka_0844</name>
</gene>
<dbReference type="STRING" id="583355.Caka_0844"/>
<evidence type="ECO:0000256" key="2">
    <source>
        <dbReference type="ARBA" id="ARBA00022741"/>
    </source>
</evidence>
<dbReference type="Proteomes" id="UP000000925">
    <property type="component" value="Chromosome"/>
</dbReference>
<reference evidence="6 7" key="1">
    <citation type="journal article" date="2010" name="Stand. Genomic Sci.">
        <title>Complete genome sequence of Coraliomargarita akajimensis type strain (04OKA010-24).</title>
        <authorList>
            <person name="Mavromatis K."/>
            <person name="Abt B."/>
            <person name="Brambilla E."/>
            <person name="Lapidus A."/>
            <person name="Copeland A."/>
            <person name="Deshpande S."/>
            <person name="Nolan M."/>
            <person name="Lucas S."/>
            <person name="Tice H."/>
            <person name="Cheng J.F."/>
            <person name="Han C."/>
            <person name="Detter J.C."/>
            <person name="Woyke T."/>
            <person name="Goodwin L."/>
            <person name="Pitluck S."/>
            <person name="Held B."/>
            <person name="Brettin T."/>
            <person name="Tapia R."/>
            <person name="Ivanova N."/>
            <person name="Mikhailova N."/>
            <person name="Pati A."/>
            <person name="Liolios K."/>
            <person name="Chen A."/>
            <person name="Palaniappan K."/>
            <person name="Land M."/>
            <person name="Hauser L."/>
            <person name="Chang Y.J."/>
            <person name="Jeffries C.D."/>
            <person name="Rohde M."/>
            <person name="Goker M."/>
            <person name="Bristow J."/>
            <person name="Eisen J.A."/>
            <person name="Markowitz V."/>
            <person name="Hugenholtz P."/>
            <person name="Klenk H.P."/>
            <person name="Kyrpides N.C."/>
        </authorList>
    </citation>
    <scope>NUCLEOTIDE SEQUENCE [LARGE SCALE GENOMIC DNA]</scope>
    <source>
        <strain evidence="7">DSM 45221 / IAM 15411 / JCM 23193 / KCTC 12865</strain>
    </source>
</reference>
<dbReference type="eggNOG" id="COG1875">
    <property type="taxonomic scope" value="Bacteria"/>
</dbReference>
<dbReference type="InterPro" id="IPR003714">
    <property type="entry name" value="PhoH"/>
</dbReference>
<evidence type="ECO:0000256" key="4">
    <source>
        <dbReference type="SAM" id="MobiDB-lite"/>
    </source>
</evidence>
<dbReference type="InterPro" id="IPR002716">
    <property type="entry name" value="PIN_dom"/>
</dbReference>
<dbReference type="PANTHER" id="PTHR30473:SF2">
    <property type="entry name" value="PIN DOMAIN-CONTAINING PROTEIN"/>
    <property type="match status" value="1"/>
</dbReference>
<keyword evidence="7" id="KW-1185">Reference proteome</keyword>
<evidence type="ECO:0000313" key="7">
    <source>
        <dbReference type="Proteomes" id="UP000000925"/>
    </source>
</evidence>
<dbReference type="GO" id="GO:0005524">
    <property type="term" value="F:ATP binding"/>
    <property type="evidence" value="ECO:0007669"/>
    <property type="project" value="UniProtKB-KW"/>
</dbReference>
<dbReference type="AlphaFoldDB" id="D5EQA0"/>
<dbReference type="CDD" id="cd09883">
    <property type="entry name" value="PIN_VapC_PhoHL-ATPase"/>
    <property type="match status" value="1"/>
</dbReference>
<feature type="region of interest" description="Disordered" evidence="4">
    <location>
        <begin position="376"/>
        <end position="418"/>
    </location>
</feature>
<evidence type="ECO:0000256" key="3">
    <source>
        <dbReference type="ARBA" id="ARBA00022840"/>
    </source>
</evidence>
<dbReference type="SMART" id="SM00670">
    <property type="entry name" value="PINc"/>
    <property type="match status" value="1"/>
</dbReference>
<keyword evidence="3" id="KW-0067">ATP-binding</keyword>
<dbReference type="EMBL" id="CP001998">
    <property type="protein sequence ID" value="ADE53868.1"/>
    <property type="molecule type" value="Genomic_DNA"/>
</dbReference>
<dbReference type="Gene3D" id="3.40.50.300">
    <property type="entry name" value="P-loop containing nucleotide triphosphate hydrolases"/>
    <property type="match status" value="1"/>
</dbReference>
<name>D5EQA0_CORAD</name>
<dbReference type="GO" id="GO:0005829">
    <property type="term" value="C:cytosol"/>
    <property type="evidence" value="ECO:0007669"/>
    <property type="project" value="TreeGrafter"/>
</dbReference>